<evidence type="ECO:0000256" key="7">
    <source>
        <dbReference type="ARBA" id="ARBA00022984"/>
    </source>
</evidence>
<keyword evidence="12" id="KW-0449">Lipoprotein</keyword>
<reference evidence="12 13" key="1">
    <citation type="submission" date="2023-07" db="EMBL/GenBank/DDBJ databases">
        <title>Genomic Encyclopedia of Type Strains, Phase IV (KMG-IV): sequencing the most valuable type-strain genomes for metagenomic binning, comparative biology and taxonomic classification.</title>
        <authorList>
            <person name="Goeker M."/>
        </authorList>
    </citation>
    <scope>NUCLEOTIDE SEQUENCE [LARGE SCALE GENOMIC DNA]</scope>
    <source>
        <strain evidence="12 13">DSM 14914</strain>
    </source>
</reference>
<dbReference type="Gene3D" id="2.40.440.10">
    <property type="entry name" value="L,D-transpeptidase catalytic domain-like"/>
    <property type="match status" value="1"/>
</dbReference>
<keyword evidence="8 9" id="KW-0961">Cell wall biogenesis/degradation</keyword>
<dbReference type="InterPro" id="IPR038063">
    <property type="entry name" value="Transpep_catalytic_dom"/>
</dbReference>
<evidence type="ECO:0000313" key="12">
    <source>
        <dbReference type="EMBL" id="MDQ0494733.1"/>
    </source>
</evidence>
<dbReference type="SUPFAM" id="SSF141523">
    <property type="entry name" value="L,D-transpeptidase catalytic domain-like"/>
    <property type="match status" value="1"/>
</dbReference>
<keyword evidence="4" id="KW-0808">Transferase</keyword>
<evidence type="ECO:0000256" key="5">
    <source>
        <dbReference type="ARBA" id="ARBA00022801"/>
    </source>
</evidence>
<evidence type="ECO:0000256" key="3">
    <source>
        <dbReference type="ARBA" id="ARBA00022676"/>
    </source>
</evidence>
<comment type="pathway">
    <text evidence="1 9">Cell wall biogenesis; peptidoglycan biosynthesis.</text>
</comment>
<feature type="active site" description="Proton donor/acceptor" evidence="9">
    <location>
        <position position="446"/>
    </location>
</feature>
<evidence type="ECO:0000256" key="6">
    <source>
        <dbReference type="ARBA" id="ARBA00022960"/>
    </source>
</evidence>
<organism evidence="12 13">
    <name type="scientific">Paenibacillus brasilensis</name>
    <dbReference type="NCBI Taxonomy" id="128574"/>
    <lineage>
        <taxon>Bacteria</taxon>
        <taxon>Bacillati</taxon>
        <taxon>Bacillota</taxon>
        <taxon>Bacilli</taxon>
        <taxon>Bacillales</taxon>
        <taxon>Paenibacillaceae</taxon>
        <taxon>Paenibacillus</taxon>
    </lineage>
</organism>
<dbReference type="PANTHER" id="PTHR30582">
    <property type="entry name" value="L,D-TRANSPEPTIDASE"/>
    <property type="match status" value="1"/>
</dbReference>
<name>A0ABU0KZ60_9BACL</name>
<evidence type="ECO:0000256" key="10">
    <source>
        <dbReference type="SAM" id="MobiDB-lite"/>
    </source>
</evidence>
<evidence type="ECO:0000256" key="4">
    <source>
        <dbReference type="ARBA" id="ARBA00022679"/>
    </source>
</evidence>
<feature type="domain" description="L,D-TPase catalytic" evidence="11">
    <location>
        <begin position="377"/>
        <end position="486"/>
    </location>
</feature>
<keyword evidence="13" id="KW-1185">Reference proteome</keyword>
<evidence type="ECO:0000256" key="8">
    <source>
        <dbReference type="ARBA" id="ARBA00023316"/>
    </source>
</evidence>
<evidence type="ECO:0000256" key="9">
    <source>
        <dbReference type="PROSITE-ProRule" id="PRU01373"/>
    </source>
</evidence>
<proteinExistence type="inferred from homology"/>
<dbReference type="InterPro" id="IPR050979">
    <property type="entry name" value="LD-transpeptidase"/>
</dbReference>
<sequence>MVTAPTASFTVLRLRKLSVLFFYVLSIWSIPTDIHIRKYVRLHDQEDPMDHSPHLKSYVKKHPDNKMAWYLLGKEYESSGQEGKANYCFNRAGEVFEAFEHKQIPADVWMEYQDKLVQMSKEKERRTARARHLLTALMVLLLIWVPSANSPKHSNENAAVSPVTERAAADNVKTAEVPIVDPTGTAKIGGTNVGGVFTAQGRKGSGAETTLADMLTKTDRLPPKTTVLGMEQSGSWLLWRNGMQPLLSVQNQGNGGLAVQSYDAAACACKPPDRESLRQAGLEWAAGQEELAVLNSSMLAFRSQHQRLPQSLDELTRNFPDNTMYGTTEGMKKAFIPMRSLLASPGQGADQQARSSAENSPLLASSLHGRPFLGQPLRIVVDKSKHRLGLLSGNVLIRNYPVGLGGEKTPEGKFVISDKVVNPNGKSNGEFGSRGMQLSATNYAIHGTNKPDSIGKNESLGCVRMGKTDVEELFALVPSGTEVVIGTGGLPEQVLVPGSRFMSEPKHDQTNPRKTYHWLN</sequence>
<protein>
    <submittedName>
        <fullName evidence="12">Lipoprotein-anchoring transpeptidase ErfK/SrfK</fullName>
    </submittedName>
</protein>
<keyword evidence="3" id="KW-0328">Glycosyltransferase</keyword>
<dbReference type="PANTHER" id="PTHR30582:SF24">
    <property type="entry name" value="L,D-TRANSPEPTIDASE ERFK_SRFK-RELATED"/>
    <property type="match status" value="1"/>
</dbReference>
<dbReference type="InterPro" id="IPR005490">
    <property type="entry name" value="LD_TPept_cat_dom"/>
</dbReference>
<feature type="region of interest" description="Disordered" evidence="10">
    <location>
        <begin position="501"/>
        <end position="520"/>
    </location>
</feature>
<keyword evidence="5" id="KW-0378">Hydrolase</keyword>
<gene>
    <name evidence="12" type="ORF">QOZ95_002899</name>
</gene>
<comment type="similarity">
    <text evidence="2">Belongs to the YkuD family.</text>
</comment>
<dbReference type="PROSITE" id="PS52029">
    <property type="entry name" value="LD_TPASE"/>
    <property type="match status" value="1"/>
</dbReference>
<dbReference type="CDD" id="cd16913">
    <property type="entry name" value="YkuD_like"/>
    <property type="match status" value="1"/>
</dbReference>
<evidence type="ECO:0000256" key="2">
    <source>
        <dbReference type="ARBA" id="ARBA00005992"/>
    </source>
</evidence>
<evidence type="ECO:0000256" key="1">
    <source>
        <dbReference type="ARBA" id="ARBA00004752"/>
    </source>
</evidence>
<keyword evidence="7 9" id="KW-0573">Peptidoglycan synthesis</keyword>
<comment type="caution">
    <text evidence="12">The sequence shown here is derived from an EMBL/GenBank/DDBJ whole genome shotgun (WGS) entry which is preliminary data.</text>
</comment>
<feature type="active site" description="Nucleophile" evidence="9">
    <location>
        <position position="462"/>
    </location>
</feature>
<keyword evidence="6 9" id="KW-0133">Cell shape</keyword>
<evidence type="ECO:0000313" key="13">
    <source>
        <dbReference type="Proteomes" id="UP001242811"/>
    </source>
</evidence>
<dbReference type="EMBL" id="JAUSWA010000015">
    <property type="protein sequence ID" value="MDQ0494733.1"/>
    <property type="molecule type" value="Genomic_DNA"/>
</dbReference>
<accession>A0ABU0KZ60</accession>
<dbReference type="Proteomes" id="UP001242811">
    <property type="component" value="Unassembled WGS sequence"/>
</dbReference>
<evidence type="ECO:0000259" key="11">
    <source>
        <dbReference type="PROSITE" id="PS52029"/>
    </source>
</evidence>
<dbReference type="Pfam" id="PF03734">
    <property type="entry name" value="YkuD"/>
    <property type="match status" value="1"/>
</dbReference>